<keyword evidence="2" id="KW-0813">Transport</keyword>
<dbReference type="PANTHER" id="PTHR32468">
    <property type="entry name" value="CATION/H + ANTIPORTER"/>
    <property type="match status" value="1"/>
</dbReference>
<dbReference type="Proteomes" id="UP001432039">
    <property type="component" value="Chromosome"/>
</dbReference>
<feature type="transmembrane region" description="Helical" evidence="7">
    <location>
        <begin position="6"/>
        <end position="28"/>
    </location>
</feature>
<accession>A0ABZ1TMG3</accession>
<feature type="transmembrane region" description="Helical" evidence="7">
    <location>
        <begin position="261"/>
        <end position="287"/>
    </location>
</feature>
<evidence type="ECO:0000313" key="10">
    <source>
        <dbReference type="Proteomes" id="UP001432039"/>
    </source>
</evidence>
<evidence type="ECO:0000256" key="1">
    <source>
        <dbReference type="ARBA" id="ARBA00004141"/>
    </source>
</evidence>
<feature type="domain" description="Cation/H+ exchanger transmembrane" evidence="8">
    <location>
        <begin position="18"/>
        <end position="415"/>
    </location>
</feature>
<feature type="transmembrane region" description="Helical" evidence="7">
    <location>
        <begin position="219"/>
        <end position="240"/>
    </location>
</feature>
<dbReference type="PANTHER" id="PTHR32468:SF0">
    <property type="entry name" value="K(+)_H(+) ANTIPORTER 1"/>
    <property type="match status" value="1"/>
</dbReference>
<dbReference type="EMBL" id="CP108090">
    <property type="protein sequence ID" value="WUQ16058.1"/>
    <property type="molecule type" value="Genomic_DNA"/>
</dbReference>
<evidence type="ECO:0000259" key="8">
    <source>
        <dbReference type="Pfam" id="PF00999"/>
    </source>
</evidence>
<organism evidence="9 10">
    <name type="scientific">Streptomyces virginiae</name>
    <name type="common">Streptomyces cinnamonensis</name>
    <dbReference type="NCBI Taxonomy" id="1961"/>
    <lineage>
        <taxon>Bacteria</taxon>
        <taxon>Bacillati</taxon>
        <taxon>Actinomycetota</taxon>
        <taxon>Actinomycetes</taxon>
        <taxon>Kitasatosporales</taxon>
        <taxon>Streptomycetaceae</taxon>
        <taxon>Streptomyces</taxon>
    </lineage>
</organism>
<dbReference type="Gene3D" id="1.20.1530.20">
    <property type="match status" value="1"/>
</dbReference>
<evidence type="ECO:0000256" key="2">
    <source>
        <dbReference type="ARBA" id="ARBA00022448"/>
    </source>
</evidence>
<feature type="transmembrane region" description="Helical" evidence="7">
    <location>
        <begin position="299"/>
        <end position="319"/>
    </location>
</feature>
<evidence type="ECO:0000256" key="3">
    <source>
        <dbReference type="ARBA" id="ARBA00022692"/>
    </source>
</evidence>
<feature type="transmembrane region" description="Helical" evidence="7">
    <location>
        <begin position="102"/>
        <end position="122"/>
    </location>
</feature>
<sequence length="444" mass="46223">MAPIDLCRLLTGLVLLLLAAHLTGRLFARFRQPSVIGEIVGGLFLGPTLLGQLLPQVQHWIFPKQGPVATGLELMYQLGMLLLMFLAGCEMRAVFSRKDSRTVGVIAVVGMAAPFAFGLLAVRAVDTSDLIGPAGSTTALTLVIACSIAITSIPVISRIMLDLGVIRTAFARVVLSVAVLEDIVLNVVLSVAVGMVASSRQGRFGLASELGIESANASAAYHSVASVAFLGLVALAGLLFRRRRGKADGHHPLGQVAVRVSAVLAAAAVCIYLGVAPMYGAFVIGLMSSLDRDASTSGSIQAVGGFARGFFIPVYFAVVGLKLNLVHDFDFGFTAAFLAVACVVKAVSVYAGARLTKRPVPESVNLAIAMNARGGPGIVLATVALDAGIISASLFTTLVLTAVITSLLAGWWLERAIAQGTLSRDTDLAPTPQHVQRPLDAAVS</sequence>
<evidence type="ECO:0000313" key="9">
    <source>
        <dbReference type="EMBL" id="WUQ16058.1"/>
    </source>
</evidence>
<proteinExistence type="predicted"/>
<keyword evidence="4 7" id="KW-1133">Transmembrane helix</keyword>
<keyword evidence="5" id="KW-0406">Ion transport</keyword>
<dbReference type="RefSeq" id="WP_328964402.1">
    <property type="nucleotide sequence ID" value="NZ_CP108090.1"/>
</dbReference>
<reference evidence="9" key="1">
    <citation type="submission" date="2022-10" db="EMBL/GenBank/DDBJ databases">
        <title>The complete genomes of actinobacterial strains from the NBC collection.</title>
        <authorList>
            <person name="Joergensen T.S."/>
            <person name="Alvarez Arevalo M."/>
            <person name="Sterndorff E.B."/>
            <person name="Faurdal D."/>
            <person name="Vuksanovic O."/>
            <person name="Mourched A.-S."/>
            <person name="Charusanti P."/>
            <person name="Shaw S."/>
            <person name="Blin K."/>
            <person name="Weber T."/>
        </authorList>
    </citation>
    <scope>NUCLEOTIDE SEQUENCE</scope>
    <source>
        <strain evidence="9">NBC_00248</strain>
    </source>
</reference>
<comment type="subcellular location">
    <subcellularLocation>
        <location evidence="1">Membrane</location>
        <topology evidence="1">Multi-pass membrane protein</topology>
    </subcellularLocation>
</comment>
<dbReference type="InterPro" id="IPR006153">
    <property type="entry name" value="Cation/H_exchanger_TM"/>
</dbReference>
<feature type="transmembrane region" description="Helical" evidence="7">
    <location>
        <begin position="74"/>
        <end position="95"/>
    </location>
</feature>
<feature type="transmembrane region" description="Helical" evidence="7">
    <location>
        <begin position="173"/>
        <end position="199"/>
    </location>
</feature>
<feature type="transmembrane region" description="Helical" evidence="7">
    <location>
        <begin position="142"/>
        <end position="161"/>
    </location>
</feature>
<keyword evidence="10" id="KW-1185">Reference proteome</keyword>
<evidence type="ECO:0000256" key="7">
    <source>
        <dbReference type="SAM" id="Phobius"/>
    </source>
</evidence>
<dbReference type="InterPro" id="IPR050794">
    <property type="entry name" value="CPA2_transporter"/>
</dbReference>
<dbReference type="InterPro" id="IPR038770">
    <property type="entry name" value="Na+/solute_symporter_sf"/>
</dbReference>
<evidence type="ECO:0000256" key="5">
    <source>
        <dbReference type="ARBA" id="ARBA00023065"/>
    </source>
</evidence>
<gene>
    <name evidence="9" type="ORF">OG517_34175</name>
</gene>
<feature type="transmembrane region" description="Helical" evidence="7">
    <location>
        <begin position="331"/>
        <end position="353"/>
    </location>
</feature>
<name>A0ABZ1TMG3_STRVG</name>
<dbReference type="Pfam" id="PF00999">
    <property type="entry name" value="Na_H_Exchanger"/>
    <property type="match status" value="1"/>
</dbReference>
<feature type="transmembrane region" description="Helical" evidence="7">
    <location>
        <begin position="389"/>
        <end position="413"/>
    </location>
</feature>
<keyword evidence="3 7" id="KW-0812">Transmembrane</keyword>
<protein>
    <submittedName>
        <fullName evidence="9">Cation:proton antiporter</fullName>
    </submittedName>
</protein>
<evidence type="ECO:0000256" key="4">
    <source>
        <dbReference type="ARBA" id="ARBA00022989"/>
    </source>
</evidence>
<feature type="transmembrane region" description="Helical" evidence="7">
    <location>
        <begin position="35"/>
        <end position="54"/>
    </location>
</feature>
<keyword evidence="6 7" id="KW-0472">Membrane</keyword>
<evidence type="ECO:0000256" key="6">
    <source>
        <dbReference type="ARBA" id="ARBA00023136"/>
    </source>
</evidence>